<organism evidence="2 3">
    <name type="scientific">Paenibacillus segetis</name>
    <dbReference type="NCBI Taxonomy" id="1325360"/>
    <lineage>
        <taxon>Bacteria</taxon>
        <taxon>Bacillati</taxon>
        <taxon>Bacillota</taxon>
        <taxon>Bacilli</taxon>
        <taxon>Bacillales</taxon>
        <taxon>Paenibacillaceae</taxon>
        <taxon>Paenibacillus</taxon>
    </lineage>
</organism>
<reference evidence="3" key="1">
    <citation type="journal article" date="2019" name="Int. J. Syst. Evol. Microbiol.">
        <title>The Global Catalogue of Microorganisms (GCM) 10K type strain sequencing project: providing services to taxonomists for standard genome sequencing and annotation.</title>
        <authorList>
            <consortium name="The Broad Institute Genomics Platform"/>
            <consortium name="The Broad Institute Genome Sequencing Center for Infectious Disease"/>
            <person name="Wu L."/>
            <person name="Ma J."/>
        </authorList>
    </citation>
    <scope>NUCLEOTIDE SEQUENCE [LARGE SCALE GENOMIC DNA]</scope>
    <source>
        <strain evidence="3">CGMCC 1.12769</strain>
    </source>
</reference>
<dbReference type="RefSeq" id="WP_188536050.1">
    <property type="nucleotide sequence ID" value="NZ_BMFT01000001.1"/>
</dbReference>
<dbReference type="Proteomes" id="UP000659344">
    <property type="component" value="Unassembled WGS sequence"/>
</dbReference>
<evidence type="ECO:0000313" key="2">
    <source>
        <dbReference type="EMBL" id="GGH14374.1"/>
    </source>
</evidence>
<proteinExistence type="predicted"/>
<evidence type="ECO:0000259" key="1">
    <source>
        <dbReference type="Pfam" id="PF01841"/>
    </source>
</evidence>
<feature type="domain" description="Transglutaminase-like" evidence="1">
    <location>
        <begin position="30"/>
        <end position="130"/>
    </location>
</feature>
<name>A0ABQ1Y6D9_9BACL</name>
<sequence>MKSYLCETQLLDYKQSVIEDLIDSRQWRQIESSQELISEVYNFVRNEIKFGYNRGDALTASEILGDGLGQCNTKNILLRGVGVPCRIQGFTIDKTMQKGALTGVTYRLAPKKIIHAYTEVFYNQEWLALEGVIVDDQLLSQTKSHLSDQGDKLLGYGVSVKKSDGFNTCFYGKSTYIQFASVIDHLGTYNSPDELFQQYSNNRLKFKMWIFNTFMRRRINTNLQKIRDYGVRYSIKLVATNFQKYKR</sequence>
<dbReference type="EMBL" id="BMFT01000001">
    <property type="protein sequence ID" value="GGH14374.1"/>
    <property type="molecule type" value="Genomic_DNA"/>
</dbReference>
<gene>
    <name evidence="2" type="ORF">GCM10008013_07960</name>
</gene>
<dbReference type="SUPFAM" id="SSF54001">
    <property type="entry name" value="Cysteine proteinases"/>
    <property type="match status" value="1"/>
</dbReference>
<evidence type="ECO:0000313" key="3">
    <source>
        <dbReference type="Proteomes" id="UP000659344"/>
    </source>
</evidence>
<dbReference type="InterPro" id="IPR038765">
    <property type="entry name" value="Papain-like_cys_pep_sf"/>
</dbReference>
<protein>
    <submittedName>
        <fullName evidence="2">Transglutaminase</fullName>
    </submittedName>
</protein>
<accession>A0ABQ1Y6D9</accession>
<comment type="caution">
    <text evidence="2">The sequence shown here is derived from an EMBL/GenBank/DDBJ whole genome shotgun (WGS) entry which is preliminary data.</text>
</comment>
<dbReference type="InterPro" id="IPR002931">
    <property type="entry name" value="Transglutaminase-like"/>
</dbReference>
<dbReference type="Pfam" id="PF01841">
    <property type="entry name" value="Transglut_core"/>
    <property type="match status" value="1"/>
</dbReference>
<keyword evidence="3" id="KW-1185">Reference proteome</keyword>